<name>A0A4Y2J3X0_ARAVE</name>
<accession>A0A4Y2J3X0</accession>
<dbReference type="EMBL" id="BGPR01003114">
    <property type="protein sequence ID" value="GBM83882.1"/>
    <property type="molecule type" value="Genomic_DNA"/>
</dbReference>
<dbReference type="AlphaFoldDB" id="A0A4Y2J3X0"/>
<evidence type="ECO:0000313" key="1">
    <source>
        <dbReference type="EMBL" id="GBM83882.1"/>
    </source>
</evidence>
<keyword evidence="2" id="KW-1185">Reference proteome</keyword>
<reference evidence="1 2" key="1">
    <citation type="journal article" date="2019" name="Sci. Rep.">
        <title>Orb-weaving spider Araneus ventricosus genome elucidates the spidroin gene catalogue.</title>
        <authorList>
            <person name="Kono N."/>
            <person name="Nakamura H."/>
            <person name="Ohtoshi R."/>
            <person name="Moran D.A.P."/>
            <person name="Shinohara A."/>
            <person name="Yoshida Y."/>
            <person name="Fujiwara M."/>
            <person name="Mori M."/>
            <person name="Tomita M."/>
            <person name="Arakawa K."/>
        </authorList>
    </citation>
    <scope>NUCLEOTIDE SEQUENCE [LARGE SCALE GENOMIC DNA]</scope>
</reference>
<organism evidence="1 2">
    <name type="scientific">Araneus ventricosus</name>
    <name type="common">Orbweaver spider</name>
    <name type="synonym">Epeira ventricosa</name>
    <dbReference type="NCBI Taxonomy" id="182803"/>
    <lineage>
        <taxon>Eukaryota</taxon>
        <taxon>Metazoa</taxon>
        <taxon>Ecdysozoa</taxon>
        <taxon>Arthropoda</taxon>
        <taxon>Chelicerata</taxon>
        <taxon>Arachnida</taxon>
        <taxon>Araneae</taxon>
        <taxon>Araneomorphae</taxon>
        <taxon>Entelegynae</taxon>
        <taxon>Araneoidea</taxon>
        <taxon>Araneidae</taxon>
        <taxon>Araneus</taxon>
    </lineage>
</organism>
<evidence type="ECO:0000313" key="2">
    <source>
        <dbReference type="Proteomes" id="UP000499080"/>
    </source>
</evidence>
<gene>
    <name evidence="1" type="ORF">AVEN_170609_1</name>
</gene>
<protein>
    <submittedName>
        <fullName evidence="1">Uncharacterized protein</fullName>
    </submittedName>
</protein>
<dbReference type="Proteomes" id="UP000499080">
    <property type="component" value="Unassembled WGS sequence"/>
</dbReference>
<proteinExistence type="predicted"/>
<sequence>MSRSKAIFLSRSDPKTTVNDDTDFLYPLELKFLQCHRLKTKSQTYAPFHIEVFENDLQQLLDSSISPDGCLIAEFFGKLKNGQISQEVIPGSKINHLPDLNSSTHTVSK</sequence>
<comment type="caution">
    <text evidence="1">The sequence shown here is derived from an EMBL/GenBank/DDBJ whole genome shotgun (WGS) entry which is preliminary data.</text>
</comment>